<proteinExistence type="predicted"/>
<evidence type="ECO:0000256" key="5">
    <source>
        <dbReference type="ARBA" id="ARBA00023125"/>
    </source>
</evidence>
<dbReference type="GO" id="GO:0005768">
    <property type="term" value="C:endosome"/>
    <property type="evidence" value="ECO:0007669"/>
    <property type="project" value="UniProtKB-ARBA"/>
</dbReference>
<evidence type="ECO:0000256" key="3">
    <source>
        <dbReference type="ARBA" id="ARBA00022490"/>
    </source>
</evidence>
<dbReference type="EMBL" id="CP133612">
    <property type="protein sequence ID" value="WMV12979.1"/>
    <property type="molecule type" value="Genomic_DNA"/>
</dbReference>
<feature type="region of interest" description="Disordered" evidence="8">
    <location>
        <begin position="111"/>
        <end position="217"/>
    </location>
</feature>
<dbReference type="InterPro" id="IPR015300">
    <property type="entry name" value="DNA-bd_pseudobarrel_sf"/>
</dbReference>
<dbReference type="GO" id="GO:0003677">
    <property type="term" value="F:DNA binding"/>
    <property type="evidence" value="ECO:0007669"/>
    <property type="project" value="UniProtKB-KW"/>
</dbReference>
<dbReference type="GO" id="GO:0016020">
    <property type="term" value="C:membrane"/>
    <property type="evidence" value="ECO:0007669"/>
    <property type="project" value="UniProtKB-ARBA"/>
</dbReference>
<evidence type="ECO:0000256" key="6">
    <source>
        <dbReference type="ARBA" id="ARBA00023163"/>
    </source>
</evidence>
<evidence type="ECO:0000259" key="9">
    <source>
        <dbReference type="PROSITE" id="PS50863"/>
    </source>
</evidence>
<dbReference type="PROSITE" id="PS50863">
    <property type="entry name" value="B3"/>
    <property type="match status" value="2"/>
</dbReference>
<feature type="compositionally biased region" description="Acidic residues" evidence="8">
    <location>
        <begin position="185"/>
        <end position="204"/>
    </location>
</feature>
<dbReference type="SUPFAM" id="SSF64268">
    <property type="entry name" value="PX domain"/>
    <property type="match status" value="1"/>
</dbReference>
<dbReference type="InterPro" id="IPR001683">
    <property type="entry name" value="PX_dom"/>
</dbReference>
<feature type="compositionally biased region" description="Polar residues" evidence="8">
    <location>
        <begin position="799"/>
        <end position="808"/>
    </location>
</feature>
<protein>
    <recommendedName>
        <fullName evidence="9">TF-B3 domain-containing protein</fullName>
    </recommendedName>
</protein>
<evidence type="ECO:0000256" key="4">
    <source>
        <dbReference type="ARBA" id="ARBA00023015"/>
    </source>
</evidence>
<dbReference type="InterPro" id="IPR036871">
    <property type="entry name" value="PX_dom_sf"/>
</dbReference>
<keyword evidence="6" id="KW-0804">Transcription</keyword>
<dbReference type="InterPro" id="IPR003340">
    <property type="entry name" value="B3_DNA-bd"/>
</dbReference>
<reference evidence="10" key="1">
    <citation type="submission" date="2023-08" db="EMBL/GenBank/DDBJ databases">
        <title>A de novo genome assembly of Solanum verrucosum Schlechtendal, a Mexican diploid species geographically isolated from the other diploid A-genome species in potato relatives.</title>
        <authorList>
            <person name="Hosaka K."/>
        </authorList>
    </citation>
    <scope>NUCLEOTIDE SEQUENCE</scope>
    <source>
        <tissue evidence="10">Young leaves</tissue>
    </source>
</reference>
<feature type="compositionally biased region" description="Low complexity" evidence="8">
    <location>
        <begin position="955"/>
        <end position="965"/>
    </location>
</feature>
<dbReference type="InterPro" id="IPR051837">
    <property type="entry name" value="SortingNexin/PXDomain-PKLike"/>
</dbReference>
<keyword evidence="5" id="KW-0238">DNA-binding</keyword>
<dbReference type="Pfam" id="PF00787">
    <property type="entry name" value="PX"/>
    <property type="match status" value="1"/>
</dbReference>
<feature type="domain" description="TF-B3" evidence="9">
    <location>
        <begin position="668"/>
        <end position="761"/>
    </location>
</feature>
<name>A0AAF0Q3W8_SOLVR</name>
<feature type="region of interest" description="Disordered" evidence="8">
    <location>
        <begin position="576"/>
        <end position="614"/>
    </location>
</feature>
<evidence type="ECO:0000256" key="7">
    <source>
        <dbReference type="ARBA" id="ARBA00023242"/>
    </source>
</evidence>
<keyword evidence="4" id="KW-0805">Transcription regulation</keyword>
<dbReference type="SUPFAM" id="SSF101936">
    <property type="entry name" value="DNA-binding pseudobarrel domain"/>
    <property type="match status" value="4"/>
</dbReference>
<feature type="region of interest" description="Disordered" evidence="8">
    <location>
        <begin position="955"/>
        <end position="998"/>
    </location>
</feature>
<dbReference type="PANTHER" id="PTHR22999:SF23">
    <property type="entry name" value="SORTING NEXIN-16"/>
    <property type="match status" value="1"/>
</dbReference>
<dbReference type="SMART" id="SM01019">
    <property type="entry name" value="B3"/>
    <property type="match status" value="4"/>
</dbReference>
<feature type="compositionally biased region" description="Low complexity" evidence="8">
    <location>
        <begin position="576"/>
        <end position="587"/>
    </location>
</feature>
<organism evidence="10 11">
    <name type="scientific">Solanum verrucosum</name>
    <dbReference type="NCBI Taxonomy" id="315347"/>
    <lineage>
        <taxon>Eukaryota</taxon>
        <taxon>Viridiplantae</taxon>
        <taxon>Streptophyta</taxon>
        <taxon>Embryophyta</taxon>
        <taxon>Tracheophyta</taxon>
        <taxon>Spermatophyta</taxon>
        <taxon>Magnoliopsida</taxon>
        <taxon>eudicotyledons</taxon>
        <taxon>Gunneridae</taxon>
        <taxon>Pentapetalae</taxon>
        <taxon>asterids</taxon>
        <taxon>lamiids</taxon>
        <taxon>Solanales</taxon>
        <taxon>Solanaceae</taxon>
        <taxon>Solanoideae</taxon>
        <taxon>Solaneae</taxon>
        <taxon>Solanum</taxon>
    </lineage>
</organism>
<feature type="domain" description="TF-B3" evidence="9">
    <location>
        <begin position="5"/>
        <end position="98"/>
    </location>
</feature>
<keyword evidence="7" id="KW-0539">Nucleus</keyword>
<evidence type="ECO:0000256" key="8">
    <source>
        <dbReference type="SAM" id="MobiDB-lite"/>
    </source>
</evidence>
<evidence type="ECO:0000256" key="1">
    <source>
        <dbReference type="ARBA" id="ARBA00004123"/>
    </source>
</evidence>
<accession>A0AAF0Q3W8</accession>
<feature type="compositionally biased region" description="Basic and acidic residues" evidence="8">
    <location>
        <begin position="986"/>
        <end position="995"/>
    </location>
</feature>
<dbReference type="AlphaFoldDB" id="A0AAF0Q3W8"/>
<evidence type="ECO:0000313" key="10">
    <source>
        <dbReference type="EMBL" id="WMV12979.1"/>
    </source>
</evidence>
<keyword evidence="11" id="KW-1185">Reference proteome</keyword>
<gene>
    <name evidence="10" type="ORF">MTR67_006364</name>
</gene>
<feature type="compositionally biased region" description="Basic and acidic residues" evidence="8">
    <location>
        <begin position="810"/>
        <end position="819"/>
    </location>
</feature>
<dbReference type="PANTHER" id="PTHR22999">
    <property type="entry name" value="PX SERINE/THREONINE KINASE PXK"/>
    <property type="match status" value="1"/>
</dbReference>
<feature type="compositionally biased region" description="Basic and acidic residues" evidence="8">
    <location>
        <begin position="111"/>
        <end position="133"/>
    </location>
</feature>
<dbReference type="Proteomes" id="UP001234989">
    <property type="component" value="Chromosome 1"/>
</dbReference>
<dbReference type="Gene3D" id="2.40.330.10">
    <property type="entry name" value="DNA-binding pseudobarrel domain"/>
    <property type="match status" value="4"/>
</dbReference>
<dbReference type="GO" id="GO:0035091">
    <property type="term" value="F:phosphatidylinositol binding"/>
    <property type="evidence" value="ECO:0007669"/>
    <property type="project" value="InterPro"/>
</dbReference>
<sequence>MNMEKGFFKVFNPETSAKRMKIPTGHTNYKNGKLPRNVFLRDRFNNIWPMGVTRIGRDLYFQYGWEKFIEDNTLEFGDFIIFDYDGNGTFDFKLLGITGCVKEGAKCEKKEKVSVEHRKSAELKEKNRTRDNNDSSFDDDNTDNYMIEEEDNDKVEVEKEEMEDDDEEGAEKEIEEEVEEGKNDETEEEVEEDETEEEEDEEENGTTNTFKKKTSSSKAGRRKAITCKVRNTLDRYGADIFKSGRATQPKNPYFVAKILPKRRNQLYVPIDVVRDYKLELPPSMIIRDSAGREFETRVNNWKDGRIWLMGGWRSICRWNLVEESDRYKENIHRPVMGESVERGWYDHRKIGQPSTSEASRAIKAAKMFMPVNPYLQILEKYIIYGTVFWYDDAAIYSMNFRKNGLERITCDLCLLRFLFLNTVSSCPRYRNFERLHSHLKDIPNYTLHLLPKRIFSSSTEYAFVHQHCIQFYKYLQDLLSIANVAEQQEVWDFLSASSKVFLAPISPHSNTRVNPRVNVDDAVDDTVRQFKGISDGLMRKVSGSPSSSSYDSTTSTSDRNFFWNVEEIHELALTQSNSESVNSFSDNDSSDKDGSHRDEEVGPSSEDNGWHSDNELNSKGFTPWVVKYKFGSSSQSTRGSSWSATRGRPIDVLKTFELRNRALSEDSHFRAVFLLFFVSLNLYRIPADFLRHISEESPDRATLKCLSGGTWNVKLQCDGRGLAYTQRLEKFQKNNQLQNGEYLVFRYDGALQFTIRIFSKNGLERQVKSPNMVKNQQASIFDGGSKRKRPEKYPYTSKFPKQTLANGENDTEHATPRKRTGLDKEEDLLTDLTPNIPQFVKCLKGYNVKKSCFLYVPKSFCEQLPKSDNKTVGVLCNSEGKRWKVKCKTQKGYHTFCEDVNVDDMARQFKGVSDGLMRKVFGSPLSSSYEPTFSTSGRNLFWNVEEIHKLALTQSNSESVNSLSDNDNDDKDGSHGDEEVGPSSEDNGRHSDNELNSKGFTPWVVKHDEELISSAVDLKNGSGQFWRIPRRQVW</sequence>
<feature type="region of interest" description="Disordered" evidence="8">
    <location>
        <begin position="778"/>
        <end position="819"/>
    </location>
</feature>
<evidence type="ECO:0000313" key="11">
    <source>
        <dbReference type="Proteomes" id="UP001234989"/>
    </source>
</evidence>
<keyword evidence="3" id="KW-0963">Cytoplasm</keyword>
<dbReference type="Gene3D" id="3.30.1520.10">
    <property type="entry name" value="Phox-like domain"/>
    <property type="match status" value="1"/>
</dbReference>
<feature type="compositionally biased region" description="Basic and acidic residues" evidence="8">
    <location>
        <begin position="589"/>
        <end position="600"/>
    </location>
</feature>
<feature type="compositionally biased region" description="Acidic residues" evidence="8">
    <location>
        <begin position="136"/>
        <end position="179"/>
    </location>
</feature>
<dbReference type="GO" id="GO:0005634">
    <property type="term" value="C:nucleus"/>
    <property type="evidence" value="ECO:0007669"/>
    <property type="project" value="UniProtKB-SubCell"/>
</dbReference>
<dbReference type="Pfam" id="PF02362">
    <property type="entry name" value="B3"/>
    <property type="match status" value="2"/>
</dbReference>
<dbReference type="CDD" id="cd10017">
    <property type="entry name" value="B3_DNA"/>
    <property type="match status" value="3"/>
</dbReference>
<comment type="subcellular location">
    <subcellularLocation>
        <location evidence="2">Cytoplasm</location>
    </subcellularLocation>
    <subcellularLocation>
        <location evidence="1">Nucleus</location>
    </subcellularLocation>
</comment>
<evidence type="ECO:0000256" key="2">
    <source>
        <dbReference type="ARBA" id="ARBA00004496"/>
    </source>
</evidence>